<dbReference type="Pfam" id="PF19152">
    <property type="entry name" value="DUF5834"/>
    <property type="match status" value="1"/>
</dbReference>
<evidence type="ECO:0000313" key="1">
    <source>
        <dbReference type="EMBL" id="QAY66358.1"/>
    </source>
</evidence>
<dbReference type="AlphaFoldDB" id="A0A4P6F7F5"/>
<dbReference type="KEGG" id="pprt:ET464_08005"/>
<dbReference type="InterPro" id="IPR043874">
    <property type="entry name" value="DUF5834"/>
</dbReference>
<dbReference type="OrthoDB" id="9851019at2"/>
<dbReference type="RefSeq" id="WP_129439860.1">
    <property type="nucleotide sequence ID" value="NZ_CP035492.1"/>
</dbReference>
<sequence length="157" mass="18527">MRMTLSEIQAEVKNRIFDNQGLIIGEPIVMQEAWFYEQTAYHLLVGAYFTTKFNFVVSVINKTRNNGSLHFIPGSFDVSQVRNTVCEMVFDQFDETSFRQKRRIIMDCGKLIIRLIKQIDAIELGQEQAEEIDFKIKFDHCEMLTDVDWIEEKMREM</sequence>
<organism evidence="1 2">
    <name type="scientific">Paenibacillus protaetiae</name>
    <dbReference type="NCBI Taxonomy" id="2509456"/>
    <lineage>
        <taxon>Bacteria</taxon>
        <taxon>Bacillati</taxon>
        <taxon>Bacillota</taxon>
        <taxon>Bacilli</taxon>
        <taxon>Bacillales</taxon>
        <taxon>Paenibacillaceae</taxon>
        <taxon>Paenibacillus</taxon>
    </lineage>
</organism>
<protein>
    <submittedName>
        <fullName evidence="1">Uncharacterized protein</fullName>
    </submittedName>
</protein>
<gene>
    <name evidence="1" type="ORF">ET464_08005</name>
</gene>
<reference evidence="1 2" key="1">
    <citation type="submission" date="2019-01" db="EMBL/GenBank/DDBJ databases">
        <title>Genome sequencing of strain FW100M-2.</title>
        <authorList>
            <person name="Heo J."/>
            <person name="Kim S.-J."/>
            <person name="Kim J.-S."/>
            <person name="Hong S.-B."/>
            <person name="Kwon S.-W."/>
        </authorList>
    </citation>
    <scope>NUCLEOTIDE SEQUENCE [LARGE SCALE GENOMIC DNA]</scope>
    <source>
        <strain evidence="1 2">FW100M-2</strain>
    </source>
</reference>
<dbReference type="Proteomes" id="UP000293568">
    <property type="component" value="Chromosome"/>
</dbReference>
<accession>A0A4P6F7F5</accession>
<name>A0A4P6F7F5_9BACL</name>
<dbReference type="EMBL" id="CP035492">
    <property type="protein sequence ID" value="QAY66358.1"/>
    <property type="molecule type" value="Genomic_DNA"/>
</dbReference>
<keyword evidence="2" id="KW-1185">Reference proteome</keyword>
<proteinExistence type="predicted"/>
<evidence type="ECO:0000313" key="2">
    <source>
        <dbReference type="Proteomes" id="UP000293568"/>
    </source>
</evidence>